<comment type="caution">
    <text evidence="3">The sequence shown here is derived from an EMBL/GenBank/DDBJ whole genome shotgun (WGS) entry which is preliminary data.</text>
</comment>
<reference evidence="3" key="1">
    <citation type="submission" date="2019-08" db="EMBL/GenBank/DDBJ databases">
        <authorList>
            <person name="Kucharzyk K."/>
            <person name="Murdoch R.W."/>
            <person name="Higgins S."/>
            <person name="Loffler F."/>
        </authorList>
    </citation>
    <scope>NUCLEOTIDE SEQUENCE</scope>
</reference>
<dbReference type="InterPro" id="IPR038416">
    <property type="entry name" value="Ribosom_S30AE_C_sf"/>
</dbReference>
<dbReference type="Pfam" id="PF02482">
    <property type="entry name" value="Ribosomal_S30AE"/>
    <property type="match status" value="1"/>
</dbReference>
<dbReference type="InterPro" id="IPR034694">
    <property type="entry name" value="HPF_long/plastid"/>
</dbReference>
<dbReference type="InterPro" id="IPR032528">
    <property type="entry name" value="Ribosom_S30AE_C"/>
</dbReference>
<name>A0A644WGP1_9ZZZZ</name>
<feature type="domain" description="Sigma 54 modulation/S30EA ribosomal protein C-terminal" evidence="2">
    <location>
        <begin position="123"/>
        <end position="178"/>
    </location>
</feature>
<dbReference type="HAMAP" id="MF_00839">
    <property type="entry name" value="HPF"/>
    <property type="match status" value="1"/>
</dbReference>
<dbReference type="CDD" id="cd00552">
    <property type="entry name" value="RaiA"/>
    <property type="match status" value="1"/>
</dbReference>
<dbReference type="GO" id="GO:0043024">
    <property type="term" value="F:ribosomal small subunit binding"/>
    <property type="evidence" value="ECO:0007669"/>
    <property type="project" value="TreeGrafter"/>
</dbReference>
<dbReference type="Pfam" id="PF16321">
    <property type="entry name" value="Ribosom_S30AE_C"/>
    <property type="match status" value="1"/>
</dbReference>
<evidence type="ECO:0000256" key="1">
    <source>
        <dbReference type="ARBA" id="ARBA00022845"/>
    </source>
</evidence>
<dbReference type="InterPro" id="IPR036567">
    <property type="entry name" value="RHF-like"/>
</dbReference>
<dbReference type="PANTHER" id="PTHR33231:SF1">
    <property type="entry name" value="30S RIBOSOMAL PROTEIN"/>
    <property type="match status" value="1"/>
</dbReference>
<dbReference type="GO" id="GO:0045900">
    <property type="term" value="P:negative regulation of translational elongation"/>
    <property type="evidence" value="ECO:0007669"/>
    <property type="project" value="TreeGrafter"/>
</dbReference>
<keyword evidence="1" id="KW-0810">Translation regulation</keyword>
<dbReference type="AlphaFoldDB" id="A0A644WGP1"/>
<sequence>MKFVFTDKKVTLPTRVHAYAEKKVGKLDRYFKADAEASIVFSVEKGRNNVEITIRSGGTIIRVAESTFDMFASIDTAVASIERQLRKNKARLEKQLRKDAFVRSVDGAELQSSFAPEEPEEGEFRIVRTKQFFFRPMTVEEAILQMNLLGHTFFAFRNEELGGSFSIVYRRNNGGYGLIEDET</sequence>
<evidence type="ECO:0000259" key="2">
    <source>
        <dbReference type="Pfam" id="PF16321"/>
    </source>
</evidence>
<evidence type="ECO:0000313" key="3">
    <source>
        <dbReference type="EMBL" id="MPM02759.1"/>
    </source>
</evidence>
<dbReference type="PANTHER" id="PTHR33231">
    <property type="entry name" value="30S RIBOSOMAL PROTEIN"/>
    <property type="match status" value="1"/>
</dbReference>
<dbReference type="NCBIfam" id="TIGR00741">
    <property type="entry name" value="yfiA"/>
    <property type="match status" value="1"/>
</dbReference>
<dbReference type="InterPro" id="IPR050574">
    <property type="entry name" value="HPF/YfiA_ribosome-assoc"/>
</dbReference>
<dbReference type="Gene3D" id="3.30.160.100">
    <property type="entry name" value="Ribosome hibernation promotion factor-like"/>
    <property type="match status" value="1"/>
</dbReference>
<accession>A0A644WGP1</accession>
<dbReference type="EMBL" id="VSSQ01000894">
    <property type="protein sequence ID" value="MPM02759.1"/>
    <property type="molecule type" value="Genomic_DNA"/>
</dbReference>
<organism evidence="3">
    <name type="scientific">bioreactor metagenome</name>
    <dbReference type="NCBI Taxonomy" id="1076179"/>
    <lineage>
        <taxon>unclassified sequences</taxon>
        <taxon>metagenomes</taxon>
        <taxon>ecological metagenomes</taxon>
    </lineage>
</organism>
<gene>
    <name evidence="3" type="primary">hpf_6</name>
    <name evidence="3" type="ORF">SDC9_49014</name>
</gene>
<protein>
    <submittedName>
        <fullName evidence="3">Ribosome hibernation promotion factor</fullName>
    </submittedName>
</protein>
<dbReference type="Gene3D" id="3.30.505.50">
    <property type="entry name" value="Sigma 54 modulation/S30EA ribosomal protein, C-terminal domain"/>
    <property type="match status" value="1"/>
</dbReference>
<dbReference type="SUPFAM" id="SSF69754">
    <property type="entry name" value="Ribosome binding protein Y (YfiA homologue)"/>
    <property type="match status" value="1"/>
</dbReference>
<proteinExistence type="inferred from homology"/>
<dbReference type="InterPro" id="IPR003489">
    <property type="entry name" value="RHF/RaiA"/>
</dbReference>
<dbReference type="GO" id="GO:0022627">
    <property type="term" value="C:cytosolic small ribosomal subunit"/>
    <property type="evidence" value="ECO:0007669"/>
    <property type="project" value="TreeGrafter"/>
</dbReference>